<proteinExistence type="inferred from homology"/>
<dbReference type="SUPFAM" id="SSF48264">
    <property type="entry name" value="Cytochrome P450"/>
    <property type="match status" value="1"/>
</dbReference>
<dbReference type="PANTHER" id="PTHR46696:SF1">
    <property type="entry name" value="CYTOCHROME P450 YJIB-RELATED"/>
    <property type="match status" value="1"/>
</dbReference>
<dbReference type="Gene3D" id="1.10.630.10">
    <property type="entry name" value="Cytochrome P450"/>
    <property type="match status" value="1"/>
</dbReference>
<dbReference type="PRINTS" id="PR00359">
    <property type="entry name" value="BP450"/>
</dbReference>
<dbReference type="PANTHER" id="PTHR46696">
    <property type="entry name" value="P450, PUTATIVE (EUROFUNG)-RELATED"/>
    <property type="match status" value="1"/>
</dbReference>
<dbReference type="Proteomes" id="UP001059617">
    <property type="component" value="Chromosome"/>
</dbReference>
<dbReference type="InterPro" id="IPR001128">
    <property type="entry name" value="Cyt_P450"/>
</dbReference>
<dbReference type="CDD" id="cd11031">
    <property type="entry name" value="Cyp158A-like"/>
    <property type="match status" value="1"/>
</dbReference>
<evidence type="ECO:0000313" key="5">
    <source>
        <dbReference type="Proteomes" id="UP001059617"/>
    </source>
</evidence>
<keyword evidence="5" id="KW-1185">Reference proteome</keyword>
<organism evidence="4 5">
    <name type="scientific">Dactylosporangium fulvum</name>
    <dbReference type="NCBI Taxonomy" id="53359"/>
    <lineage>
        <taxon>Bacteria</taxon>
        <taxon>Bacillati</taxon>
        <taxon>Actinomycetota</taxon>
        <taxon>Actinomycetes</taxon>
        <taxon>Micromonosporales</taxon>
        <taxon>Micromonosporaceae</taxon>
        <taxon>Dactylosporangium</taxon>
    </lineage>
</organism>
<evidence type="ECO:0000256" key="2">
    <source>
        <dbReference type="RuleBase" id="RU000461"/>
    </source>
</evidence>
<dbReference type="RefSeq" id="WP_259865139.1">
    <property type="nucleotide sequence ID" value="NZ_CP073720.1"/>
</dbReference>
<keyword evidence="2" id="KW-0560">Oxidoreductase</keyword>
<protein>
    <submittedName>
        <fullName evidence="4">Cytochrome P450</fullName>
    </submittedName>
</protein>
<reference evidence="4" key="2">
    <citation type="submission" date="2022-09" db="EMBL/GenBank/DDBJ databases">
        <title>Biosynthetic gene clusters of Dactylosporangioum fulvum.</title>
        <authorList>
            <person name="Caradec T."/>
        </authorList>
    </citation>
    <scope>NUCLEOTIDE SEQUENCE</scope>
    <source>
        <strain evidence="4">NRRL B-16292</strain>
    </source>
</reference>
<evidence type="ECO:0000256" key="1">
    <source>
        <dbReference type="ARBA" id="ARBA00010617"/>
    </source>
</evidence>
<dbReference type="EMBL" id="CP073720">
    <property type="protein sequence ID" value="UWP86114.1"/>
    <property type="molecule type" value="Genomic_DNA"/>
</dbReference>
<dbReference type="InterPro" id="IPR036396">
    <property type="entry name" value="Cyt_P450_sf"/>
</dbReference>
<keyword evidence="2" id="KW-0408">Iron</keyword>
<dbReference type="Pfam" id="PF00067">
    <property type="entry name" value="p450"/>
    <property type="match status" value="1"/>
</dbReference>
<gene>
    <name evidence="4" type="ORF">Dfulv_18465</name>
</gene>
<dbReference type="PROSITE" id="PS00086">
    <property type="entry name" value="CYTOCHROME_P450"/>
    <property type="match status" value="1"/>
</dbReference>
<sequence>MTQADHFAFPFPAPSLPEPPPQFALLRERPGLAEVELPTGDRAWLVTRYRDVRAMLADPAFSRAATTRPEAPRLGPARPEPASMMAMDPPEHTRLRRLVAPEFSSGRVERLRPWLERSTAGLVEAIVRAGPPADLVAGLAEPLPLLTICKLLGVSDGDLAEFVRLIEASLRIAPEQREEVESARSRLREALAELVARKRAAPGDDVLSSLTRHRAEGRLDDEELVALGVTILTAGYHPVRNALANGLLVLLSRPGDLDRLRERPELLPTAVEELLRYTPGPVSGGTIRVAVRDTWLGGTRVCAGEAVIPAIASANRDPSVFADADRLDLARQPNPHIAFGPGIHHCLGASVARAELTVALATLLRRLPGLRLAVAADELRWSGGTMIRGIEELPVRW</sequence>
<keyword evidence="2" id="KW-0479">Metal-binding</keyword>
<accession>A0ABY5WAR8</accession>
<keyword evidence="2" id="KW-0503">Monooxygenase</keyword>
<comment type="similarity">
    <text evidence="1 2">Belongs to the cytochrome P450 family.</text>
</comment>
<evidence type="ECO:0000313" key="4">
    <source>
        <dbReference type="EMBL" id="UWP86114.1"/>
    </source>
</evidence>
<reference evidence="4" key="1">
    <citation type="submission" date="2021-04" db="EMBL/GenBank/DDBJ databases">
        <authorList>
            <person name="Hartkoorn R.C."/>
            <person name="Beaudoing E."/>
            <person name="Hot D."/>
        </authorList>
    </citation>
    <scope>NUCLEOTIDE SEQUENCE</scope>
    <source>
        <strain evidence="4">NRRL B-16292</strain>
    </source>
</reference>
<evidence type="ECO:0000256" key="3">
    <source>
        <dbReference type="SAM" id="MobiDB-lite"/>
    </source>
</evidence>
<name>A0ABY5WAR8_9ACTN</name>
<dbReference type="InterPro" id="IPR017972">
    <property type="entry name" value="Cyt_P450_CS"/>
</dbReference>
<dbReference type="InterPro" id="IPR002397">
    <property type="entry name" value="Cyt_P450_B"/>
</dbReference>
<feature type="region of interest" description="Disordered" evidence="3">
    <location>
        <begin position="65"/>
        <end position="84"/>
    </location>
</feature>
<keyword evidence="2" id="KW-0349">Heme</keyword>